<dbReference type="InterPro" id="IPR022742">
    <property type="entry name" value="Hydrolase_4"/>
</dbReference>
<dbReference type="Pfam" id="PF12146">
    <property type="entry name" value="Hydrolase_4"/>
    <property type="match status" value="1"/>
</dbReference>
<proteinExistence type="predicted"/>
<sequence>MEPVPVETSSKLRVSYSLHLAAEPISPYVVVLHHGILHTRATFLDLIAALNQLGIHAVMIEQQSQDAGFWRNCIGLGAYVDGMKDAILAIKTALAARDEPLQIGIYAVHSMGGEIWEETQQKYPELCRPTVLMAPIPLSGAFFCSVRILWAHPLGFLKACVTQSVHSLAKTPKQVRELFFDQTADEEVVRRTAGQLTHSPFWAYLQLTLRCCLRPRITPHDKTKVLLLHSETDFLFHPHEYEAARQRYGDRLEEQNMEGAHDFFIGNAAPAAAAICEFFVEFKDRPMD</sequence>
<name>A0A2S8GHZ8_9BACT</name>
<accession>A0A2S8GHZ8</accession>
<dbReference type="OrthoDB" id="291712at2"/>
<dbReference type="RefSeq" id="WP_105337939.1">
    <property type="nucleotide sequence ID" value="NZ_PUHZ01000023.1"/>
</dbReference>
<feature type="domain" description="Serine aminopeptidase S33" evidence="1">
    <location>
        <begin position="29"/>
        <end position="248"/>
    </location>
</feature>
<reference evidence="2 3" key="1">
    <citation type="submission" date="2018-02" db="EMBL/GenBank/DDBJ databases">
        <title>Comparative genomes isolates from brazilian mangrove.</title>
        <authorList>
            <person name="Araujo J.E."/>
            <person name="Taketani R.G."/>
            <person name="Silva M.C.P."/>
            <person name="Loureco M.V."/>
            <person name="Andreote F.D."/>
        </authorList>
    </citation>
    <scope>NUCLEOTIDE SEQUENCE [LARGE SCALE GENOMIC DNA]</scope>
    <source>
        <strain evidence="2 3">Nap-Phe MGV</strain>
    </source>
</reference>
<gene>
    <name evidence="2" type="ORF">C5Y93_23735</name>
</gene>
<evidence type="ECO:0000259" key="1">
    <source>
        <dbReference type="Pfam" id="PF12146"/>
    </source>
</evidence>
<dbReference type="AlphaFoldDB" id="A0A2S8GHZ8"/>
<organism evidence="2 3">
    <name type="scientific">Blastopirellula marina</name>
    <dbReference type="NCBI Taxonomy" id="124"/>
    <lineage>
        <taxon>Bacteria</taxon>
        <taxon>Pseudomonadati</taxon>
        <taxon>Planctomycetota</taxon>
        <taxon>Planctomycetia</taxon>
        <taxon>Pirellulales</taxon>
        <taxon>Pirellulaceae</taxon>
        <taxon>Blastopirellula</taxon>
    </lineage>
</organism>
<dbReference type="SUPFAM" id="SSF53474">
    <property type="entry name" value="alpha/beta-Hydrolases"/>
    <property type="match status" value="1"/>
</dbReference>
<dbReference type="InterPro" id="IPR029058">
    <property type="entry name" value="AB_hydrolase_fold"/>
</dbReference>
<evidence type="ECO:0000313" key="2">
    <source>
        <dbReference type="EMBL" id="PQO43654.1"/>
    </source>
</evidence>
<dbReference type="Proteomes" id="UP000237819">
    <property type="component" value="Unassembled WGS sequence"/>
</dbReference>
<evidence type="ECO:0000313" key="3">
    <source>
        <dbReference type="Proteomes" id="UP000237819"/>
    </source>
</evidence>
<comment type="caution">
    <text evidence="2">The sequence shown here is derived from an EMBL/GenBank/DDBJ whole genome shotgun (WGS) entry which is preliminary data.</text>
</comment>
<dbReference type="Gene3D" id="3.40.50.1820">
    <property type="entry name" value="alpha/beta hydrolase"/>
    <property type="match status" value="1"/>
</dbReference>
<protein>
    <recommendedName>
        <fullName evidence="1">Serine aminopeptidase S33 domain-containing protein</fullName>
    </recommendedName>
</protein>
<dbReference type="EMBL" id="PUHZ01000023">
    <property type="protein sequence ID" value="PQO43654.1"/>
    <property type="molecule type" value="Genomic_DNA"/>
</dbReference>